<organism evidence="1 2">
    <name type="scientific">Habropoda laboriosa</name>
    <dbReference type="NCBI Taxonomy" id="597456"/>
    <lineage>
        <taxon>Eukaryota</taxon>
        <taxon>Metazoa</taxon>
        <taxon>Ecdysozoa</taxon>
        <taxon>Arthropoda</taxon>
        <taxon>Hexapoda</taxon>
        <taxon>Insecta</taxon>
        <taxon>Pterygota</taxon>
        <taxon>Neoptera</taxon>
        <taxon>Endopterygota</taxon>
        <taxon>Hymenoptera</taxon>
        <taxon>Apocrita</taxon>
        <taxon>Aculeata</taxon>
        <taxon>Apoidea</taxon>
        <taxon>Anthophila</taxon>
        <taxon>Apidae</taxon>
        <taxon>Habropoda</taxon>
    </lineage>
</organism>
<dbReference type="AlphaFoldDB" id="A0A0L7R4T8"/>
<sequence length="178" mass="20491">MQGWLIFQIKNLPSCAFLKTEMNGRKGKSPIISEEANMLESAQSDLRMVSGFLMTMLGSSDYRLTIREKKEHQVDSTLLFRMSEWDSSFQPSGSFLHQTLAKFFYYLYEDESFFSSLPSKWNVSVLTDPKDQLMLSMSLPEVGITHSVGEIVEKLTRIKKPTQQNKNYHKGFSKINRA</sequence>
<reference evidence="1 2" key="1">
    <citation type="submission" date="2015-07" db="EMBL/GenBank/DDBJ databases">
        <title>The genome of Habropoda laboriosa.</title>
        <authorList>
            <person name="Pan H."/>
            <person name="Kapheim K."/>
        </authorList>
    </citation>
    <scope>NUCLEOTIDE SEQUENCE [LARGE SCALE GENOMIC DNA]</scope>
    <source>
        <strain evidence="1">0110345459</strain>
    </source>
</reference>
<dbReference type="EMBL" id="KQ414657">
    <property type="protein sequence ID" value="KOC65853.1"/>
    <property type="molecule type" value="Genomic_DNA"/>
</dbReference>
<protein>
    <submittedName>
        <fullName evidence="1">Uncharacterized protein</fullName>
    </submittedName>
</protein>
<gene>
    <name evidence="1" type="ORF">WH47_10315</name>
</gene>
<accession>A0A0L7R4T8</accession>
<dbReference type="Proteomes" id="UP000053825">
    <property type="component" value="Unassembled WGS sequence"/>
</dbReference>
<proteinExistence type="predicted"/>
<name>A0A0L7R4T8_9HYME</name>
<keyword evidence="2" id="KW-1185">Reference proteome</keyword>
<evidence type="ECO:0000313" key="1">
    <source>
        <dbReference type="EMBL" id="KOC65853.1"/>
    </source>
</evidence>
<evidence type="ECO:0000313" key="2">
    <source>
        <dbReference type="Proteomes" id="UP000053825"/>
    </source>
</evidence>